<feature type="compositionally biased region" description="Low complexity" evidence="1">
    <location>
        <begin position="222"/>
        <end position="232"/>
    </location>
</feature>
<feature type="compositionally biased region" description="Low complexity" evidence="1">
    <location>
        <begin position="878"/>
        <end position="898"/>
    </location>
</feature>
<dbReference type="Proteomes" id="UP000814176">
    <property type="component" value="Unassembled WGS sequence"/>
</dbReference>
<feature type="region of interest" description="Disordered" evidence="1">
    <location>
        <begin position="446"/>
        <end position="521"/>
    </location>
</feature>
<feature type="compositionally biased region" description="Low complexity" evidence="1">
    <location>
        <begin position="196"/>
        <end position="211"/>
    </location>
</feature>
<feature type="region of interest" description="Disordered" evidence="1">
    <location>
        <begin position="26"/>
        <end position="67"/>
    </location>
</feature>
<reference evidence="2 3" key="1">
    <citation type="journal article" date="2021" name="Environ. Microbiol.">
        <title>Gene family expansions and transcriptome signatures uncover fungal adaptations to wood decay.</title>
        <authorList>
            <person name="Hage H."/>
            <person name="Miyauchi S."/>
            <person name="Viragh M."/>
            <person name="Drula E."/>
            <person name="Min B."/>
            <person name="Chaduli D."/>
            <person name="Navarro D."/>
            <person name="Favel A."/>
            <person name="Norest M."/>
            <person name="Lesage-Meessen L."/>
            <person name="Balint B."/>
            <person name="Merenyi Z."/>
            <person name="de Eugenio L."/>
            <person name="Morin E."/>
            <person name="Martinez A.T."/>
            <person name="Baldrian P."/>
            <person name="Stursova M."/>
            <person name="Martinez M.J."/>
            <person name="Novotny C."/>
            <person name="Magnuson J.K."/>
            <person name="Spatafora J.W."/>
            <person name="Maurice S."/>
            <person name="Pangilinan J."/>
            <person name="Andreopoulos W."/>
            <person name="LaButti K."/>
            <person name="Hundley H."/>
            <person name="Na H."/>
            <person name="Kuo A."/>
            <person name="Barry K."/>
            <person name="Lipzen A."/>
            <person name="Henrissat B."/>
            <person name="Riley R."/>
            <person name="Ahrendt S."/>
            <person name="Nagy L.G."/>
            <person name="Grigoriev I.V."/>
            <person name="Martin F."/>
            <person name="Rosso M.N."/>
        </authorList>
    </citation>
    <scope>NUCLEOTIDE SEQUENCE [LARGE SCALE GENOMIC DNA]</scope>
    <source>
        <strain evidence="2 3">CIRM-BRFM 1785</strain>
    </source>
</reference>
<feature type="region of interest" description="Disordered" evidence="1">
    <location>
        <begin position="258"/>
        <end position="300"/>
    </location>
</feature>
<feature type="compositionally biased region" description="Basic and acidic residues" evidence="1">
    <location>
        <begin position="142"/>
        <end position="155"/>
    </location>
</feature>
<feature type="region of interest" description="Disordered" evidence="1">
    <location>
        <begin position="1056"/>
        <end position="1115"/>
    </location>
</feature>
<feature type="compositionally biased region" description="Low complexity" evidence="1">
    <location>
        <begin position="1061"/>
        <end position="1072"/>
    </location>
</feature>
<evidence type="ECO:0000313" key="3">
    <source>
        <dbReference type="Proteomes" id="UP000814176"/>
    </source>
</evidence>
<comment type="caution">
    <text evidence="2">The sequence shown here is derived from an EMBL/GenBank/DDBJ whole genome shotgun (WGS) entry which is preliminary data.</text>
</comment>
<feature type="compositionally biased region" description="Low complexity" evidence="1">
    <location>
        <begin position="1138"/>
        <end position="1156"/>
    </location>
</feature>
<feature type="compositionally biased region" description="Pro residues" evidence="1">
    <location>
        <begin position="771"/>
        <end position="787"/>
    </location>
</feature>
<feature type="compositionally biased region" description="Polar residues" evidence="1">
    <location>
        <begin position="611"/>
        <end position="626"/>
    </location>
</feature>
<feature type="compositionally biased region" description="Polar residues" evidence="1">
    <location>
        <begin position="448"/>
        <end position="459"/>
    </location>
</feature>
<gene>
    <name evidence="2" type="ORF">C8Q71DRAFT_863577</name>
</gene>
<feature type="compositionally biased region" description="Polar residues" evidence="1">
    <location>
        <begin position="128"/>
        <end position="141"/>
    </location>
</feature>
<protein>
    <submittedName>
        <fullName evidence="2">Uncharacterized protein</fullName>
    </submittedName>
</protein>
<feature type="region of interest" description="Disordered" evidence="1">
    <location>
        <begin position="128"/>
        <end position="238"/>
    </location>
</feature>
<name>A0ABQ8JXY3_9APHY</name>
<accession>A0ABQ8JXY3</accession>
<feature type="region of interest" description="Disordered" evidence="1">
    <location>
        <begin position="845"/>
        <end position="898"/>
    </location>
</feature>
<sequence length="1170" mass="124190">MPLSTWLPRSQWDALSPFRELERAFPSNSAREYSARTFSSTIAPRGYPPPLSATPRDSRASPVPVPCVWRSVGTEPARKRRSALNARPFALDFPRPPPLSCPADHPNAQGTTLADGPQDKYRAVRSRTLGTGSCTATSSTRPEVERPRALRHGEADASTCALAPRPEAPHSTRSIDTQRSCEQPRALRNGEPNTSTRTLTPRRNGPRTTRTAEAQCTRKPDAPAASTRARANAAEDPRAALTSRASCACKTVSQDAPTIAWTSPGAGASIDTGREEWTPVSSSTLHPPPSSPPPSPSPSLVLAAALRAELAPPSTLRVRRALAPSPVASAPYGTPSPFARRSPSPTRSHAPSPARTHASTPARSHPPSPACSHSPSRARFAAVPAALAPPPLSLQLSTGVPAIRERVAPSSLERARRLPSPARSRSHSSSLVRFAAVPAAFASPLLDNHSTAHGTTPADSPQDKYRAARSCRALGTSSCPAASGSRPKVEPPRPLRDDKFEASAPRECDAPSPSECARSHPPARVRLTAVPAALAPSSTLPPAALTLSSARSSSLPTHALSTDVPAVRERVAPSFLERARRLPSPARLRSLPPSLVRFAAVPAALASPSLDQNSTAHGFAPTNSPQDAYRAGRDRTLGTGSRPAVTSSRLEGEHSRAPRDSVPDASTRTLAPRLEVPHPTRMTEAHHVRELDVPANSSRATASAEEGSLAAQTNRASRAYKDTSQDASTRTARHPRDAPTSARTDHRDGRSGEIDREERKVRMTPVSTTAPHPPSSPPPSCYVPSPLPVSARPFALSTDPPAPRERDPPSPFERTRRLSPARPHTSSIVRFAALPTALAPPAFNDHSPPLSLSNGARVAAPLPSLDNPPSDEPLRTQPARPARPLSRPVSPSSRTSAPVRCQTIYEDVRLVLRTPRSQLAVAEVTNKDCGARAQQENGQQFGGATREGQALVDALREEQPARAVSPRSHARAVVRAHHEQHLRAAAQHRDEAQAYRRAYEFAQHESVPARAASPSTVLTARPLALDALDSHDSVPSSLTCPPVSLEDVALAGTHFPGSARSPLPLHVSSPSPDTLLPMRSSAPSPPLGLPSCDSVSPPSARPSPPPDLASCSSASALAPQRETLAQFWGSFMRKPQVSTTHPPSTTPPLSLRPPLLVGISSRNSPRIVPT</sequence>
<feature type="compositionally biased region" description="Basic and acidic residues" evidence="1">
    <location>
        <begin position="802"/>
        <end position="816"/>
    </location>
</feature>
<feature type="compositionally biased region" description="Basic and acidic residues" evidence="1">
    <location>
        <begin position="487"/>
        <end position="509"/>
    </location>
</feature>
<feature type="compositionally biased region" description="Polar residues" evidence="1">
    <location>
        <begin position="26"/>
        <end position="42"/>
    </location>
</feature>
<feature type="compositionally biased region" description="Low complexity" evidence="1">
    <location>
        <begin position="1089"/>
        <end position="1098"/>
    </location>
</feature>
<proteinExistence type="predicted"/>
<evidence type="ECO:0000256" key="1">
    <source>
        <dbReference type="SAM" id="MobiDB-lite"/>
    </source>
</evidence>
<feature type="region of interest" description="Disordered" evidence="1">
    <location>
        <begin position="408"/>
        <end position="430"/>
    </location>
</feature>
<evidence type="ECO:0000313" key="2">
    <source>
        <dbReference type="EMBL" id="KAH9829022.1"/>
    </source>
</evidence>
<feature type="region of interest" description="Disordered" evidence="1">
    <location>
        <begin position="326"/>
        <end position="376"/>
    </location>
</feature>
<keyword evidence="3" id="KW-1185">Reference proteome</keyword>
<feature type="compositionally biased region" description="Low complexity" evidence="1">
    <location>
        <begin position="418"/>
        <end position="430"/>
    </location>
</feature>
<feature type="region of interest" description="Disordered" evidence="1">
    <location>
        <begin position="609"/>
        <end position="824"/>
    </location>
</feature>
<feature type="compositionally biased region" description="Basic and acidic residues" evidence="1">
    <location>
        <begin position="650"/>
        <end position="662"/>
    </location>
</feature>
<organism evidence="2 3">
    <name type="scientific">Rhodofomes roseus</name>
    <dbReference type="NCBI Taxonomy" id="34475"/>
    <lineage>
        <taxon>Eukaryota</taxon>
        <taxon>Fungi</taxon>
        <taxon>Dikarya</taxon>
        <taxon>Basidiomycota</taxon>
        <taxon>Agaricomycotina</taxon>
        <taxon>Agaricomycetes</taxon>
        <taxon>Polyporales</taxon>
        <taxon>Rhodofomes</taxon>
    </lineage>
</organism>
<feature type="compositionally biased region" description="Pro residues" evidence="1">
    <location>
        <begin position="286"/>
        <end position="297"/>
    </location>
</feature>
<dbReference type="EMBL" id="JADCUA010000044">
    <property type="protein sequence ID" value="KAH9829022.1"/>
    <property type="molecule type" value="Genomic_DNA"/>
</dbReference>
<feature type="compositionally biased region" description="Basic and acidic residues" evidence="1">
    <location>
        <begin position="675"/>
        <end position="692"/>
    </location>
</feature>
<feature type="compositionally biased region" description="Basic and acidic residues" evidence="1">
    <location>
        <begin position="743"/>
        <end position="761"/>
    </location>
</feature>
<dbReference type="RefSeq" id="XP_047772554.1">
    <property type="nucleotide sequence ID" value="XM_047928193.1"/>
</dbReference>
<feature type="compositionally biased region" description="Polar residues" evidence="1">
    <location>
        <begin position="171"/>
        <end position="181"/>
    </location>
</feature>
<feature type="region of interest" description="Disordered" evidence="1">
    <location>
        <begin position="1134"/>
        <end position="1170"/>
    </location>
</feature>
<dbReference type="GeneID" id="72008925"/>